<protein>
    <submittedName>
        <fullName evidence="2">Uncharacterized protein</fullName>
    </submittedName>
</protein>
<evidence type="ECO:0000313" key="3">
    <source>
        <dbReference type="Proteomes" id="UP000287651"/>
    </source>
</evidence>
<dbReference type="AlphaFoldDB" id="A0A426ZZQ2"/>
<dbReference type="EMBL" id="AMZH03004344">
    <property type="protein sequence ID" value="RRT69438.1"/>
    <property type="molecule type" value="Genomic_DNA"/>
</dbReference>
<feature type="compositionally biased region" description="Basic and acidic residues" evidence="1">
    <location>
        <begin position="176"/>
        <end position="189"/>
    </location>
</feature>
<feature type="non-terminal residue" evidence="2">
    <location>
        <position position="1"/>
    </location>
</feature>
<evidence type="ECO:0000313" key="2">
    <source>
        <dbReference type="EMBL" id="RRT69438.1"/>
    </source>
</evidence>
<gene>
    <name evidence="2" type="ORF">B296_00037390</name>
</gene>
<comment type="caution">
    <text evidence="2">The sequence shown here is derived from an EMBL/GenBank/DDBJ whole genome shotgun (WGS) entry which is preliminary data.</text>
</comment>
<reference evidence="2 3" key="1">
    <citation type="journal article" date="2014" name="Agronomy (Basel)">
        <title>A Draft Genome Sequence for Ensete ventricosum, the Drought-Tolerant Tree Against Hunger.</title>
        <authorList>
            <person name="Harrison J."/>
            <person name="Moore K.A."/>
            <person name="Paszkiewicz K."/>
            <person name="Jones T."/>
            <person name="Grant M."/>
            <person name="Ambacheew D."/>
            <person name="Muzemil S."/>
            <person name="Studholme D.J."/>
        </authorList>
    </citation>
    <scope>NUCLEOTIDE SEQUENCE [LARGE SCALE GENOMIC DNA]</scope>
</reference>
<name>A0A426ZZQ2_ENSVE</name>
<sequence>SQFSSFHSLISFDQVGCPPQVRLVSGSLPLPVRRGHGLRVLKLASRGRHVRGYLPRRMPGREGILSQRDYYLTVRAGFKVSGAPTNNKGWKVRYFFVSGLSWGFRVDWSIHPISNVPPLLSKEESIMVNRLRGILPLSRAIQDMTEKWLVEVGLSPASRGIPVLYRLLKYKSHRNEGSSRRATRDRELEVSAEDSSSTYHRPKSMKDLCGMRVCEDDKGYYILQMAD</sequence>
<proteinExistence type="predicted"/>
<evidence type="ECO:0000256" key="1">
    <source>
        <dbReference type="SAM" id="MobiDB-lite"/>
    </source>
</evidence>
<organism evidence="2 3">
    <name type="scientific">Ensete ventricosum</name>
    <name type="common">Abyssinian banana</name>
    <name type="synonym">Musa ensete</name>
    <dbReference type="NCBI Taxonomy" id="4639"/>
    <lineage>
        <taxon>Eukaryota</taxon>
        <taxon>Viridiplantae</taxon>
        <taxon>Streptophyta</taxon>
        <taxon>Embryophyta</taxon>
        <taxon>Tracheophyta</taxon>
        <taxon>Spermatophyta</taxon>
        <taxon>Magnoliopsida</taxon>
        <taxon>Liliopsida</taxon>
        <taxon>Zingiberales</taxon>
        <taxon>Musaceae</taxon>
        <taxon>Ensete</taxon>
    </lineage>
</organism>
<accession>A0A426ZZQ2</accession>
<dbReference type="Proteomes" id="UP000287651">
    <property type="component" value="Unassembled WGS sequence"/>
</dbReference>
<feature type="region of interest" description="Disordered" evidence="1">
    <location>
        <begin position="176"/>
        <end position="202"/>
    </location>
</feature>